<accession>A0A319F868</accession>
<keyword evidence="7" id="KW-1185">Reference proteome</keyword>
<organism evidence="6 7">
    <name type="scientific">Aspergillus sclerotiicarbonarius (strain CBS 121057 / IBT 28362)</name>
    <dbReference type="NCBI Taxonomy" id="1448318"/>
    <lineage>
        <taxon>Eukaryota</taxon>
        <taxon>Fungi</taxon>
        <taxon>Dikarya</taxon>
        <taxon>Ascomycota</taxon>
        <taxon>Pezizomycotina</taxon>
        <taxon>Eurotiomycetes</taxon>
        <taxon>Eurotiomycetidae</taxon>
        <taxon>Eurotiales</taxon>
        <taxon>Aspergillaceae</taxon>
        <taxon>Aspergillus</taxon>
        <taxon>Aspergillus subgen. Circumdati</taxon>
    </lineage>
</organism>
<evidence type="ECO:0000259" key="5">
    <source>
        <dbReference type="Pfam" id="PF08100"/>
    </source>
</evidence>
<dbReference type="EMBL" id="KZ826406">
    <property type="protein sequence ID" value="PYI01803.1"/>
    <property type="molecule type" value="Genomic_DNA"/>
</dbReference>
<evidence type="ECO:0000256" key="1">
    <source>
        <dbReference type="ARBA" id="ARBA00022603"/>
    </source>
</evidence>
<dbReference type="SUPFAM" id="SSF46785">
    <property type="entry name" value="Winged helix' DNA-binding domain"/>
    <property type="match status" value="1"/>
</dbReference>
<evidence type="ECO:0000256" key="3">
    <source>
        <dbReference type="ARBA" id="ARBA00022691"/>
    </source>
</evidence>
<dbReference type="GO" id="GO:0032259">
    <property type="term" value="P:methylation"/>
    <property type="evidence" value="ECO:0007669"/>
    <property type="project" value="UniProtKB-KW"/>
</dbReference>
<dbReference type="InterPro" id="IPR001077">
    <property type="entry name" value="COMT_C"/>
</dbReference>
<dbReference type="GO" id="GO:0044550">
    <property type="term" value="P:secondary metabolite biosynthetic process"/>
    <property type="evidence" value="ECO:0007669"/>
    <property type="project" value="UniProtKB-ARBA"/>
</dbReference>
<keyword evidence="3" id="KW-0949">S-adenosyl-L-methionine</keyword>
<dbReference type="InterPro" id="IPR036388">
    <property type="entry name" value="WH-like_DNA-bd_sf"/>
</dbReference>
<proteinExistence type="predicted"/>
<reference evidence="6 7" key="1">
    <citation type="submission" date="2018-02" db="EMBL/GenBank/DDBJ databases">
        <title>The genomes of Aspergillus section Nigri reveals drivers in fungal speciation.</title>
        <authorList>
            <consortium name="DOE Joint Genome Institute"/>
            <person name="Vesth T.C."/>
            <person name="Nybo J."/>
            <person name="Theobald S."/>
            <person name="Brandl J."/>
            <person name="Frisvad J.C."/>
            <person name="Nielsen K.F."/>
            <person name="Lyhne E.K."/>
            <person name="Kogle M.E."/>
            <person name="Kuo A."/>
            <person name="Riley R."/>
            <person name="Clum A."/>
            <person name="Nolan M."/>
            <person name="Lipzen A."/>
            <person name="Salamov A."/>
            <person name="Henrissat B."/>
            <person name="Wiebenga A."/>
            <person name="De vries R.P."/>
            <person name="Grigoriev I.V."/>
            <person name="Mortensen U.H."/>
            <person name="Andersen M.R."/>
            <person name="Baker S.E."/>
        </authorList>
    </citation>
    <scope>NUCLEOTIDE SEQUENCE [LARGE SCALE GENOMIC DNA]</scope>
    <source>
        <strain evidence="6 7">CBS 121057</strain>
    </source>
</reference>
<dbReference type="InterPro" id="IPR012967">
    <property type="entry name" value="COMT_dimerisation"/>
</dbReference>
<evidence type="ECO:0000259" key="4">
    <source>
        <dbReference type="Pfam" id="PF00891"/>
    </source>
</evidence>
<protein>
    <submittedName>
        <fullName evidence="6">S-adenosyl-L-methionine-dependent methyltransferase</fullName>
    </submittedName>
</protein>
<evidence type="ECO:0000313" key="6">
    <source>
        <dbReference type="EMBL" id="PYI01803.1"/>
    </source>
</evidence>
<dbReference type="GO" id="GO:0046983">
    <property type="term" value="F:protein dimerization activity"/>
    <property type="evidence" value="ECO:0007669"/>
    <property type="project" value="InterPro"/>
</dbReference>
<evidence type="ECO:0000313" key="7">
    <source>
        <dbReference type="Proteomes" id="UP000248423"/>
    </source>
</evidence>
<keyword evidence="2 6" id="KW-0808">Transferase</keyword>
<gene>
    <name evidence="6" type="ORF">BO78DRAFT_455403</name>
</gene>
<dbReference type="PANTHER" id="PTHR43712">
    <property type="entry name" value="PUTATIVE (AFU_ORTHOLOGUE AFUA_4G14580)-RELATED"/>
    <property type="match status" value="1"/>
</dbReference>
<dbReference type="SUPFAM" id="SSF53335">
    <property type="entry name" value="S-adenosyl-L-methionine-dependent methyltransferases"/>
    <property type="match status" value="1"/>
</dbReference>
<dbReference type="PROSITE" id="PS51683">
    <property type="entry name" value="SAM_OMT_II"/>
    <property type="match status" value="1"/>
</dbReference>
<feature type="domain" description="O-methyltransferase dimerisation" evidence="5">
    <location>
        <begin position="83"/>
        <end position="149"/>
    </location>
</feature>
<dbReference type="InterPro" id="IPR016461">
    <property type="entry name" value="COMT-like"/>
</dbReference>
<sequence length="417" mass="46340">MGELENDQWTVDLDVDHIAVNPNSPDQIVPLALEISTLSRAFIAGQVTARKQLLEAVESLLAAVETPREAIGRHCWRSPTAFAAIATAVDLGIFRLLAETKQPKSVHELARTTGADLVLLERIMKHLGAINAVVETENGEYACNGFSHTLANTKYADSFPAFMDCIYPAVLAVPKFLRQTKYHNPTDSHHSPFQLGVHTAHTFFEDLADHPALSAQFNNHMSIYHKGRASWMDPGFYPVDQLQCGRPLGEDDALLVDVGGGKGHDLNELRTKWPTIPGRLILQDLPAVVAEATDLHPSIECMAHDFFTEQPVKVGSRAYYLHSILHDWPDEACHQILAPLKAAMVPGVSRLLINENVMADHGAHWQVTSLDLILMADFAGIERTESQWRRLLTEAGFRVVKIWTADRWSESLIECEV</sequence>
<dbReference type="OrthoDB" id="1535081at2759"/>
<dbReference type="Pfam" id="PF00891">
    <property type="entry name" value="Methyltransf_2"/>
    <property type="match status" value="1"/>
</dbReference>
<dbReference type="Gene3D" id="3.40.50.150">
    <property type="entry name" value="Vaccinia Virus protein VP39"/>
    <property type="match status" value="1"/>
</dbReference>
<evidence type="ECO:0000256" key="2">
    <source>
        <dbReference type="ARBA" id="ARBA00022679"/>
    </source>
</evidence>
<dbReference type="Pfam" id="PF08100">
    <property type="entry name" value="Dimerisation"/>
    <property type="match status" value="1"/>
</dbReference>
<keyword evidence="1 6" id="KW-0489">Methyltransferase</keyword>
<dbReference type="GO" id="GO:0008171">
    <property type="term" value="F:O-methyltransferase activity"/>
    <property type="evidence" value="ECO:0007669"/>
    <property type="project" value="InterPro"/>
</dbReference>
<dbReference type="AlphaFoldDB" id="A0A319F868"/>
<dbReference type="InterPro" id="IPR029063">
    <property type="entry name" value="SAM-dependent_MTases_sf"/>
</dbReference>
<name>A0A319F868_ASPSB</name>
<feature type="domain" description="O-methyltransferase C-terminal" evidence="4">
    <location>
        <begin position="254"/>
        <end position="398"/>
    </location>
</feature>
<dbReference type="Gene3D" id="1.10.10.10">
    <property type="entry name" value="Winged helix-like DNA-binding domain superfamily/Winged helix DNA-binding domain"/>
    <property type="match status" value="1"/>
</dbReference>
<dbReference type="Proteomes" id="UP000248423">
    <property type="component" value="Unassembled WGS sequence"/>
</dbReference>
<dbReference type="VEuPathDB" id="FungiDB:BO78DRAFT_455403"/>
<dbReference type="PANTHER" id="PTHR43712:SF1">
    <property type="entry name" value="HYPOTHETICAL O-METHYLTRANSFERASE (EUROFUNG)-RELATED"/>
    <property type="match status" value="1"/>
</dbReference>
<dbReference type="InterPro" id="IPR036390">
    <property type="entry name" value="WH_DNA-bd_sf"/>
</dbReference>